<dbReference type="Pfam" id="PF13855">
    <property type="entry name" value="LRR_8"/>
    <property type="match status" value="9"/>
</dbReference>
<dbReference type="PRINTS" id="PR00019">
    <property type="entry name" value="LEURICHRPT"/>
</dbReference>
<dbReference type="GO" id="GO:0071944">
    <property type="term" value="C:cell periphery"/>
    <property type="evidence" value="ECO:0007669"/>
    <property type="project" value="UniProtKB-ARBA"/>
</dbReference>
<dbReference type="InterPro" id="IPR050328">
    <property type="entry name" value="Dev_Immune_Receptor"/>
</dbReference>
<dbReference type="SMART" id="SM00364">
    <property type="entry name" value="LRR_BAC"/>
    <property type="match status" value="11"/>
</dbReference>
<dbReference type="PANTHER" id="PTHR24373">
    <property type="entry name" value="SLIT RELATED LEUCINE-RICH REPEAT NEURONAL PROTEIN"/>
    <property type="match status" value="1"/>
</dbReference>
<accession>A0AAD8A689</accession>
<evidence type="ECO:0000256" key="5">
    <source>
        <dbReference type="SAM" id="MobiDB-lite"/>
    </source>
</evidence>
<dbReference type="EMBL" id="JASPKZ010003451">
    <property type="protein sequence ID" value="KAJ9593244.1"/>
    <property type="molecule type" value="Genomic_DNA"/>
</dbReference>
<protein>
    <recommendedName>
        <fullName evidence="7">LRRCT domain-containing protein</fullName>
    </recommendedName>
</protein>
<dbReference type="Proteomes" id="UP001233999">
    <property type="component" value="Unassembled WGS sequence"/>
</dbReference>
<organism evidence="8 9">
    <name type="scientific">Diploptera punctata</name>
    <name type="common">Pacific beetle cockroach</name>
    <dbReference type="NCBI Taxonomy" id="6984"/>
    <lineage>
        <taxon>Eukaryota</taxon>
        <taxon>Metazoa</taxon>
        <taxon>Ecdysozoa</taxon>
        <taxon>Arthropoda</taxon>
        <taxon>Hexapoda</taxon>
        <taxon>Insecta</taxon>
        <taxon>Pterygota</taxon>
        <taxon>Neoptera</taxon>
        <taxon>Polyneoptera</taxon>
        <taxon>Dictyoptera</taxon>
        <taxon>Blattodea</taxon>
        <taxon>Blaberoidea</taxon>
        <taxon>Blaberidae</taxon>
        <taxon>Diplopterinae</taxon>
        <taxon>Diploptera</taxon>
    </lineage>
</organism>
<dbReference type="Gene3D" id="3.80.10.10">
    <property type="entry name" value="Ribonuclease Inhibitor"/>
    <property type="match status" value="5"/>
</dbReference>
<evidence type="ECO:0000256" key="2">
    <source>
        <dbReference type="ARBA" id="ARBA00022729"/>
    </source>
</evidence>
<evidence type="ECO:0000256" key="1">
    <source>
        <dbReference type="ARBA" id="ARBA00022614"/>
    </source>
</evidence>
<dbReference type="FunFam" id="3.80.10.10:FF:000770">
    <property type="entry name" value="Uncharacterized protein"/>
    <property type="match status" value="1"/>
</dbReference>
<evidence type="ECO:0000256" key="4">
    <source>
        <dbReference type="ARBA" id="ARBA00023180"/>
    </source>
</evidence>
<dbReference type="SMART" id="SM00369">
    <property type="entry name" value="LRR_TYP"/>
    <property type="match status" value="26"/>
</dbReference>
<dbReference type="SUPFAM" id="SSF52058">
    <property type="entry name" value="L domain-like"/>
    <property type="match status" value="3"/>
</dbReference>
<dbReference type="InterPro" id="IPR032675">
    <property type="entry name" value="LRR_dom_sf"/>
</dbReference>
<evidence type="ECO:0000256" key="3">
    <source>
        <dbReference type="ARBA" id="ARBA00022737"/>
    </source>
</evidence>
<dbReference type="SMART" id="SM00082">
    <property type="entry name" value="LRRCT"/>
    <property type="match status" value="1"/>
</dbReference>
<gene>
    <name evidence="8" type="ORF">L9F63_015190</name>
</gene>
<name>A0AAD8A689_DIPPU</name>
<keyword evidence="3" id="KW-0677">Repeat</keyword>
<dbReference type="FunFam" id="3.80.10.10:FF:001360">
    <property type="entry name" value="Uncharacterized protein"/>
    <property type="match status" value="1"/>
</dbReference>
<keyword evidence="4" id="KW-0325">Glycoprotein</keyword>
<comment type="caution">
    <text evidence="8">The sequence shown here is derived from an EMBL/GenBank/DDBJ whole genome shotgun (WGS) entry which is preliminary data.</text>
</comment>
<keyword evidence="2 6" id="KW-0732">Signal</keyword>
<evidence type="ECO:0000313" key="9">
    <source>
        <dbReference type="Proteomes" id="UP001233999"/>
    </source>
</evidence>
<evidence type="ECO:0000259" key="7">
    <source>
        <dbReference type="SMART" id="SM00082"/>
    </source>
</evidence>
<feature type="chain" id="PRO_5041997476" description="LRRCT domain-containing protein" evidence="6">
    <location>
        <begin position="17"/>
        <end position="1429"/>
    </location>
</feature>
<keyword evidence="9" id="KW-1185">Reference proteome</keyword>
<reference evidence="8" key="1">
    <citation type="journal article" date="2023" name="IScience">
        <title>Live-bearing cockroach genome reveals convergent evolutionary mechanisms linked to viviparity in insects and beyond.</title>
        <authorList>
            <person name="Fouks B."/>
            <person name="Harrison M.C."/>
            <person name="Mikhailova A.A."/>
            <person name="Marchal E."/>
            <person name="English S."/>
            <person name="Carruthers M."/>
            <person name="Jennings E.C."/>
            <person name="Chiamaka E.L."/>
            <person name="Frigard R.A."/>
            <person name="Pippel M."/>
            <person name="Attardo G.M."/>
            <person name="Benoit J.B."/>
            <person name="Bornberg-Bauer E."/>
            <person name="Tobe S.S."/>
        </authorList>
    </citation>
    <scope>NUCLEOTIDE SEQUENCE</scope>
    <source>
        <strain evidence="8">Stay&amp;Tobe</strain>
    </source>
</reference>
<evidence type="ECO:0000313" key="8">
    <source>
        <dbReference type="EMBL" id="KAJ9593244.1"/>
    </source>
</evidence>
<dbReference type="Pfam" id="PF00560">
    <property type="entry name" value="LRR_1"/>
    <property type="match status" value="1"/>
</dbReference>
<dbReference type="InterPro" id="IPR000483">
    <property type="entry name" value="Cys-rich_flank_reg_C"/>
</dbReference>
<evidence type="ECO:0000256" key="6">
    <source>
        <dbReference type="SAM" id="SignalP"/>
    </source>
</evidence>
<dbReference type="PANTHER" id="PTHR24373:SF370">
    <property type="entry name" value="FISH-LIPS, ISOFORM E"/>
    <property type="match status" value="1"/>
</dbReference>
<sequence length="1429" mass="158928">MKWNLWLQLLVAVATASDEQNGCPAEANILPCRCTIRSDQLQIWCSHSDLSRVLVGLQSVGSHVTRPVDELILENNHLPSLPGNTFSALRVVRLMLRDNGLERVVSSWLAGLEDTLLEVFVVEPRLRSLPVDSLEQLRGLEAVTLQGGAIKRLPRFSGLPRLRYIHIHDLEQMHVTFSPHLTRLEGGLLQDLPRLRTLNISHCGITWIHPRALARLPALTELSLVGNRLTDPSMVGRAARDLSSLSVLKLDDNNFDRLGEASFIDLPSLRELSLSGNRILEMQRGAFDRLPALRRLNLSRNRVLRIHPQAFLQHSGSLEELYFTNNALEHLGEVRAILDLLPRLRYLDLSYNYIEEVPFGMLRGHPTLERLHLDHNRIQHIQREAFTAMPALRELRLRNNSLSNFLDGPLWNLPALKGLDLAYNYFRRLDARLLANLPALRRLDVSGNALEYVEPAAFINTPALEHVNLSRNAISDFHPATFQDLLGLFELDVGWNRLRELVPNLPRGLEYLYAPHNQLTALPHAPGINLPALRLLDLTGNGIHHIYPGTMSSLVQLRWLHLGENPDVGLGLPKLETLDLHDNRLMDLDERCLQDVRQLRQLNLHGNRLERLNQHLRDNVHLTHLDVSHNQLNSIQQNALASNRVLQELDISHNSLTELPEALQDLPTLQMLDLTNNRLKTLTAGTLENMKSLVELRLARNKLQHLQENAFHNMPQLSLLDMDSNELEGLASNAVRSLPELKAVRMGHNRLTNLPTSTFSDLPQLQSAELQDNRLNNIANNAFDGVPQLLLLNLSYNHLTSLNHAGLKGLKSLEVLDISHNQVARVGSAGLDGMEWLVELKMDNNNICTIQGSPFNGMPRLRVLSLKNNKMTSLPEPVFQRLRSNIAVLDIDGNPLSCSCGIMWLQAWLKEASSEEGPRCADGSLLKEARLSRQECRNIDTPIQGCEASSGSSQVLSTWMEVKNSSSPHVAPSPEESEYFYDEYVEYQYEDGNSTVVNNHSSIILTTEIPLIVEPSSGSDTVSASNSGVSSHYIPGDTPTFYAGSRQGKNKTIITLNNVKKPNPTPQSSSGFTFFGIPLPSLSIGGLWGSGRNADSKGSSGEMRFVGAKGRVQMMPSSPTVQSGGFVPMLPGSGGFVPIAGPYENQETTNQTRGAQFESGHQSPIKTRLSNHSTSHIWKIKPEKHHSQTTTTPVTASNPPVTTPLILTSTIGHFTEFEHRYTVNSSSNGSHLEVKESWRDKLNLMSAPSAPSVVASEPTSKDVEENILEPSLSSNLHMPLSEFVLEAATQVPQENIIFTNIWGLLSGQHNQDTPSSLSALLVPGGQQPQFRPQAGRPTITKVSTLPPPGTPEVPTEEFLRGSIPSNTKSRSLLSPNTNNNSSMDWYFQNYNKTNLEPYVGPGKPVRSGQQTVKFSTYIFFMLAMITFVT</sequence>
<keyword evidence="1" id="KW-0433">Leucine-rich repeat</keyword>
<dbReference type="InterPro" id="IPR003591">
    <property type="entry name" value="Leu-rich_rpt_typical-subtyp"/>
</dbReference>
<proteinExistence type="predicted"/>
<feature type="domain" description="LRRCT" evidence="7">
    <location>
        <begin position="894"/>
        <end position="937"/>
    </location>
</feature>
<feature type="region of interest" description="Disordered" evidence="5">
    <location>
        <begin position="1323"/>
        <end position="1377"/>
    </location>
</feature>
<dbReference type="PROSITE" id="PS51450">
    <property type="entry name" value="LRR"/>
    <property type="match status" value="6"/>
</dbReference>
<feature type="signal peptide" evidence="6">
    <location>
        <begin position="1"/>
        <end position="16"/>
    </location>
</feature>
<dbReference type="Pfam" id="PF13516">
    <property type="entry name" value="LRR_6"/>
    <property type="match status" value="1"/>
</dbReference>
<reference evidence="8" key="2">
    <citation type="submission" date="2023-05" db="EMBL/GenBank/DDBJ databases">
        <authorList>
            <person name="Fouks B."/>
        </authorList>
    </citation>
    <scope>NUCLEOTIDE SEQUENCE</scope>
    <source>
        <strain evidence="8">Stay&amp;Tobe</strain>
        <tissue evidence="8">Testes</tissue>
    </source>
</reference>
<dbReference type="InterPro" id="IPR001611">
    <property type="entry name" value="Leu-rich_rpt"/>
</dbReference>